<gene>
    <name evidence="2" type="ORF">GN958_ATG17978</name>
    <name evidence="3" type="ORF">GN958_ATG17982</name>
</gene>
<dbReference type="EMBL" id="JAACNO010002495">
    <property type="protein sequence ID" value="KAF4132801.1"/>
    <property type="molecule type" value="Genomic_DNA"/>
</dbReference>
<reference evidence="3" key="1">
    <citation type="submission" date="2020-03" db="EMBL/GenBank/DDBJ databases">
        <title>Hybrid Assembly of Korean Phytophthora infestans isolates.</title>
        <authorList>
            <person name="Prokchorchik M."/>
            <person name="Lee Y."/>
            <person name="Seo J."/>
            <person name="Cho J.-H."/>
            <person name="Park Y.-E."/>
            <person name="Jang D.-C."/>
            <person name="Im J.-S."/>
            <person name="Choi J.-G."/>
            <person name="Park H.-J."/>
            <person name="Lee G.-B."/>
            <person name="Lee Y.-G."/>
            <person name="Hong S.-Y."/>
            <person name="Cho K."/>
            <person name="Sohn K.H."/>
        </authorList>
    </citation>
    <scope>NUCLEOTIDE SEQUENCE</scope>
    <source>
        <strain evidence="3">KR_2_A2</strain>
    </source>
</reference>
<sequence>MLLSPSASAESPTWQLMKNRCEEVKQAISRLYDEGHVQTCTVALQKSDTATRVEAAPPDKKIAPAASDGALREPPRTFTEPPPTLSPVLAPVSAFIAPPRVLRRMPLEKLTTPFSSDDTVTEPPRTLEPPLDPPRIATTPASASLAAPRQQLRSRSR</sequence>
<evidence type="ECO:0000313" key="3">
    <source>
        <dbReference type="EMBL" id="KAF4132805.1"/>
    </source>
</evidence>
<organism evidence="3 4">
    <name type="scientific">Phytophthora infestans</name>
    <name type="common">Potato late blight agent</name>
    <name type="synonym">Botrytis infestans</name>
    <dbReference type="NCBI Taxonomy" id="4787"/>
    <lineage>
        <taxon>Eukaryota</taxon>
        <taxon>Sar</taxon>
        <taxon>Stramenopiles</taxon>
        <taxon>Oomycota</taxon>
        <taxon>Peronosporomycetes</taxon>
        <taxon>Peronosporales</taxon>
        <taxon>Peronosporaceae</taxon>
        <taxon>Phytophthora</taxon>
    </lineage>
</organism>
<proteinExistence type="predicted"/>
<feature type="region of interest" description="Disordered" evidence="1">
    <location>
        <begin position="106"/>
        <end position="157"/>
    </location>
</feature>
<evidence type="ECO:0000256" key="1">
    <source>
        <dbReference type="SAM" id="MobiDB-lite"/>
    </source>
</evidence>
<dbReference type="EMBL" id="JAACNO010002495">
    <property type="protein sequence ID" value="KAF4132805.1"/>
    <property type="molecule type" value="Genomic_DNA"/>
</dbReference>
<feature type="region of interest" description="Disordered" evidence="1">
    <location>
        <begin position="47"/>
        <end position="88"/>
    </location>
</feature>
<accession>A0A8S9TVK3</accession>
<protein>
    <submittedName>
        <fullName evidence="3">Uncharacterized protein</fullName>
    </submittedName>
</protein>
<comment type="caution">
    <text evidence="3">The sequence shown here is derived from an EMBL/GenBank/DDBJ whole genome shotgun (WGS) entry which is preliminary data.</text>
</comment>
<dbReference type="AlphaFoldDB" id="A0A8S9TVK3"/>
<feature type="compositionally biased region" description="Low complexity" evidence="1">
    <location>
        <begin position="134"/>
        <end position="148"/>
    </location>
</feature>
<evidence type="ECO:0000313" key="2">
    <source>
        <dbReference type="EMBL" id="KAF4132801.1"/>
    </source>
</evidence>
<evidence type="ECO:0000313" key="4">
    <source>
        <dbReference type="Proteomes" id="UP000704712"/>
    </source>
</evidence>
<name>A0A8S9TVK3_PHYIN</name>
<dbReference type="Proteomes" id="UP000704712">
    <property type="component" value="Unassembled WGS sequence"/>
</dbReference>